<comment type="function">
    <text evidence="5">Catalyzes the reduction of 1-pyrroline-5-carboxylate (PCA) to L-proline.</text>
</comment>
<dbReference type="Proteomes" id="UP001597244">
    <property type="component" value="Unassembled WGS sequence"/>
</dbReference>
<dbReference type="Pfam" id="PF03807">
    <property type="entry name" value="F420_oxidored"/>
    <property type="match status" value="1"/>
</dbReference>
<accession>A0ABW4DNZ4</accession>
<evidence type="ECO:0000256" key="4">
    <source>
        <dbReference type="ARBA" id="ARBA00023002"/>
    </source>
</evidence>
<dbReference type="SUPFAM" id="SSF48179">
    <property type="entry name" value="6-phosphogluconate dehydrogenase C-terminal domain-like"/>
    <property type="match status" value="1"/>
</dbReference>
<evidence type="ECO:0000256" key="2">
    <source>
        <dbReference type="ARBA" id="ARBA00022650"/>
    </source>
</evidence>
<evidence type="ECO:0000259" key="8">
    <source>
        <dbReference type="Pfam" id="PF03807"/>
    </source>
</evidence>
<dbReference type="InterPro" id="IPR036291">
    <property type="entry name" value="NAD(P)-bd_dom_sf"/>
</dbReference>
<dbReference type="InterPro" id="IPR008927">
    <property type="entry name" value="6-PGluconate_DH-like_C_sf"/>
</dbReference>
<dbReference type="InterPro" id="IPR000304">
    <property type="entry name" value="Pyrroline-COOH_reductase"/>
</dbReference>
<name>A0ABW4DNZ4_9LACO</name>
<evidence type="ECO:0000313" key="11">
    <source>
        <dbReference type="Proteomes" id="UP001597244"/>
    </source>
</evidence>
<dbReference type="EC" id="1.5.1.2" evidence="5 6"/>
<dbReference type="Gene3D" id="1.10.3730.10">
    <property type="entry name" value="ProC C-terminal domain-like"/>
    <property type="match status" value="1"/>
</dbReference>
<dbReference type="InterPro" id="IPR028939">
    <property type="entry name" value="P5C_Rdtase_cat_N"/>
</dbReference>
<comment type="subcellular location">
    <subcellularLocation>
        <location evidence="5">Cytoplasm</location>
    </subcellularLocation>
</comment>
<evidence type="ECO:0000256" key="5">
    <source>
        <dbReference type="HAMAP-Rule" id="MF_01925"/>
    </source>
</evidence>
<dbReference type="NCBIfam" id="TIGR00112">
    <property type="entry name" value="proC"/>
    <property type="match status" value="1"/>
</dbReference>
<dbReference type="InterPro" id="IPR029036">
    <property type="entry name" value="P5CR_dimer"/>
</dbReference>
<gene>
    <name evidence="5 10" type="primary">proC</name>
    <name evidence="10" type="ORF">ACFQ4L_00825</name>
</gene>
<dbReference type="Pfam" id="PF14748">
    <property type="entry name" value="P5CR_dimer"/>
    <property type="match status" value="1"/>
</dbReference>
<keyword evidence="4 5" id="KW-0560">Oxidoreductase</keyword>
<comment type="pathway">
    <text evidence="5 7">Amino-acid biosynthesis; L-proline biosynthesis; L-proline from L-glutamate 5-semialdehyde: step 1/1.</text>
</comment>
<evidence type="ECO:0000256" key="1">
    <source>
        <dbReference type="ARBA" id="ARBA00005525"/>
    </source>
</evidence>
<keyword evidence="3 5" id="KW-0521">NADP</keyword>
<comment type="similarity">
    <text evidence="1 5 7">Belongs to the pyrroline-5-carboxylate reductase family.</text>
</comment>
<evidence type="ECO:0000259" key="9">
    <source>
        <dbReference type="Pfam" id="PF14748"/>
    </source>
</evidence>
<comment type="caution">
    <text evidence="10">The sequence shown here is derived from an EMBL/GenBank/DDBJ whole genome shotgun (WGS) entry which is preliminary data.</text>
</comment>
<keyword evidence="5" id="KW-0963">Cytoplasm</keyword>
<dbReference type="GO" id="GO:0004735">
    <property type="term" value="F:pyrroline-5-carboxylate reductase activity"/>
    <property type="evidence" value="ECO:0007669"/>
    <property type="project" value="UniProtKB-EC"/>
</dbReference>
<dbReference type="PANTHER" id="PTHR11645:SF0">
    <property type="entry name" value="PYRROLINE-5-CARBOXYLATE REDUCTASE 3"/>
    <property type="match status" value="1"/>
</dbReference>
<proteinExistence type="inferred from homology"/>
<keyword evidence="5 7" id="KW-0028">Amino-acid biosynthesis</keyword>
<dbReference type="SUPFAM" id="SSF51735">
    <property type="entry name" value="NAD(P)-binding Rossmann-fold domains"/>
    <property type="match status" value="1"/>
</dbReference>
<evidence type="ECO:0000256" key="3">
    <source>
        <dbReference type="ARBA" id="ARBA00022857"/>
    </source>
</evidence>
<dbReference type="EMBL" id="JBHTOF010000013">
    <property type="protein sequence ID" value="MFD1464635.1"/>
    <property type="molecule type" value="Genomic_DNA"/>
</dbReference>
<organism evidence="10 11">
    <name type="scientific">Lapidilactobacillus mulanensis</name>
    <dbReference type="NCBI Taxonomy" id="2485999"/>
    <lineage>
        <taxon>Bacteria</taxon>
        <taxon>Bacillati</taxon>
        <taxon>Bacillota</taxon>
        <taxon>Bacilli</taxon>
        <taxon>Lactobacillales</taxon>
        <taxon>Lactobacillaceae</taxon>
        <taxon>Lapidilactobacillus</taxon>
    </lineage>
</organism>
<dbReference type="PIRSF" id="PIRSF000193">
    <property type="entry name" value="Pyrrol-5-carb_rd"/>
    <property type="match status" value="1"/>
</dbReference>
<dbReference type="PANTHER" id="PTHR11645">
    <property type="entry name" value="PYRROLINE-5-CARBOXYLATE REDUCTASE"/>
    <property type="match status" value="1"/>
</dbReference>
<dbReference type="PROSITE" id="PS00521">
    <property type="entry name" value="P5CR"/>
    <property type="match status" value="1"/>
</dbReference>
<reference evidence="11" key="1">
    <citation type="journal article" date="2019" name="Int. J. Syst. Evol. Microbiol.">
        <title>The Global Catalogue of Microorganisms (GCM) 10K type strain sequencing project: providing services to taxonomists for standard genome sequencing and annotation.</title>
        <authorList>
            <consortium name="The Broad Institute Genomics Platform"/>
            <consortium name="The Broad Institute Genome Sequencing Center for Infectious Disease"/>
            <person name="Wu L."/>
            <person name="Ma J."/>
        </authorList>
    </citation>
    <scope>NUCLEOTIDE SEQUENCE [LARGE SCALE GENOMIC DNA]</scope>
    <source>
        <strain evidence="11">CCM 8951</strain>
    </source>
</reference>
<keyword evidence="11" id="KW-1185">Reference proteome</keyword>
<keyword evidence="2 5" id="KW-0641">Proline biosynthesis</keyword>
<comment type="catalytic activity">
    <reaction evidence="5">
        <text>L-proline + NAD(+) = (S)-1-pyrroline-5-carboxylate + NADH + 2 H(+)</text>
        <dbReference type="Rhea" id="RHEA:14105"/>
        <dbReference type="ChEBI" id="CHEBI:15378"/>
        <dbReference type="ChEBI" id="CHEBI:17388"/>
        <dbReference type="ChEBI" id="CHEBI:57540"/>
        <dbReference type="ChEBI" id="CHEBI:57945"/>
        <dbReference type="ChEBI" id="CHEBI:60039"/>
        <dbReference type="EC" id="1.5.1.2"/>
    </reaction>
</comment>
<dbReference type="InterPro" id="IPR053790">
    <property type="entry name" value="P5CR-like_CS"/>
</dbReference>
<feature type="domain" description="Pyrroline-5-carboxylate reductase catalytic N-terminal" evidence="8">
    <location>
        <begin position="2"/>
        <end position="88"/>
    </location>
</feature>
<feature type="domain" description="Pyrroline-5-carboxylate reductase dimerisation" evidence="9">
    <location>
        <begin position="161"/>
        <end position="262"/>
    </location>
</feature>
<sequence length="265" mass="27662">MKIGFIGLGNMAKAIIEGLLQQDAVNPADIYVHSAHVTNYQPYATAKRLQACASNLQVVQNADVIILAVQPQQKETVLAPLKSELINKKIPLFSLLSGVTIADLENIIGLAVPIIRVMPNLNVKIGQGMTALATNTAGEPTANAIATDLFGKIGTVMPLPEADFSTFVALAGSAPAFAFLFIDALAHAGVKYGLTKKQAAEIVSQMLIGSAELVRQSGDAPWNLIDEVASPGGSTIAGVLAMQAAGFETAVTKAVDATITKDLEN</sequence>
<dbReference type="RefSeq" id="WP_125578913.1">
    <property type="nucleotide sequence ID" value="NZ_JBHTOF010000013.1"/>
</dbReference>
<protein>
    <recommendedName>
        <fullName evidence="5 6">Pyrroline-5-carboxylate reductase</fullName>
        <shortName evidence="5">P5C reductase</shortName>
        <shortName evidence="5">P5CR</shortName>
        <ecNumber evidence="5 6">1.5.1.2</ecNumber>
    </recommendedName>
    <alternativeName>
        <fullName evidence="5">PCA reductase</fullName>
    </alternativeName>
</protein>
<dbReference type="Gene3D" id="3.40.50.720">
    <property type="entry name" value="NAD(P)-binding Rossmann-like Domain"/>
    <property type="match status" value="1"/>
</dbReference>
<comment type="catalytic activity">
    <reaction evidence="5 7">
        <text>L-proline + NADP(+) = (S)-1-pyrroline-5-carboxylate + NADPH + 2 H(+)</text>
        <dbReference type="Rhea" id="RHEA:14109"/>
        <dbReference type="ChEBI" id="CHEBI:15378"/>
        <dbReference type="ChEBI" id="CHEBI:17388"/>
        <dbReference type="ChEBI" id="CHEBI:57783"/>
        <dbReference type="ChEBI" id="CHEBI:58349"/>
        <dbReference type="ChEBI" id="CHEBI:60039"/>
        <dbReference type="EC" id="1.5.1.2"/>
    </reaction>
</comment>
<dbReference type="HAMAP" id="MF_01925">
    <property type="entry name" value="P5C_reductase"/>
    <property type="match status" value="1"/>
</dbReference>
<evidence type="ECO:0000256" key="6">
    <source>
        <dbReference type="NCBIfam" id="TIGR00112"/>
    </source>
</evidence>
<evidence type="ECO:0000313" key="10">
    <source>
        <dbReference type="EMBL" id="MFD1464635.1"/>
    </source>
</evidence>
<evidence type="ECO:0000256" key="7">
    <source>
        <dbReference type="RuleBase" id="RU003903"/>
    </source>
</evidence>